<organism evidence="3 4">
    <name type="scientific">Klenkia soli</name>
    <dbReference type="NCBI Taxonomy" id="1052260"/>
    <lineage>
        <taxon>Bacteria</taxon>
        <taxon>Bacillati</taxon>
        <taxon>Actinomycetota</taxon>
        <taxon>Actinomycetes</taxon>
        <taxon>Geodermatophilales</taxon>
        <taxon>Geodermatophilaceae</taxon>
        <taxon>Klenkia</taxon>
    </lineage>
</organism>
<dbReference type="AlphaFoldDB" id="A0A1H0TD76"/>
<dbReference type="STRING" id="1052260.SAMN05660199_04104"/>
<accession>A0A1H0TD76</accession>
<gene>
    <name evidence="3" type="ORF">SAMN05660199_04104</name>
</gene>
<dbReference type="PANTHER" id="PTHR40252">
    <property type="entry name" value="BLR0328 PROTEIN"/>
    <property type="match status" value="1"/>
</dbReference>
<dbReference type="Pfam" id="PF08495">
    <property type="entry name" value="FIST"/>
    <property type="match status" value="1"/>
</dbReference>
<evidence type="ECO:0000313" key="4">
    <source>
        <dbReference type="Proteomes" id="UP000199088"/>
    </source>
</evidence>
<proteinExistence type="predicted"/>
<dbReference type="SMART" id="SM00897">
    <property type="entry name" value="FIST"/>
    <property type="match status" value="1"/>
</dbReference>
<dbReference type="Pfam" id="PF10442">
    <property type="entry name" value="FIST_C"/>
    <property type="match status" value="1"/>
</dbReference>
<keyword evidence="4" id="KW-1185">Reference proteome</keyword>
<dbReference type="InterPro" id="IPR019494">
    <property type="entry name" value="FIST_C"/>
</dbReference>
<dbReference type="InterPro" id="IPR013702">
    <property type="entry name" value="FIST_domain_N"/>
</dbReference>
<dbReference type="PANTHER" id="PTHR40252:SF2">
    <property type="entry name" value="BLR0328 PROTEIN"/>
    <property type="match status" value="1"/>
</dbReference>
<feature type="domain" description="FIST" evidence="1">
    <location>
        <begin position="33"/>
        <end position="229"/>
    </location>
</feature>
<protein>
    <submittedName>
        <fullName evidence="3">Uncharacterized conserved protein, contains FIST_N domain</fullName>
    </submittedName>
</protein>
<dbReference type="EMBL" id="FNIR01000015">
    <property type="protein sequence ID" value="SDP52002.1"/>
    <property type="molecule type" value="Genomic_DNA"/>
</dbReference>
<reference evidence="4" key="1">
    <citation type="submission" date="2016-10" db="EMBL/GenBank/DDBJ databases">
        <authorList>
            <person name="Varghese N."/>
            <person name="Submissions S."/>
        </authorList>
    </citation>
    <scope>NUCLEOTIDE SEQUENCE [LARGE SCALE GENOMIC DNA]</scope>
    <source>
        <strain evidence="4">DSM 45843</strain>
    </source>
</reference>
<dbReference type="Proteomes" id="UP000199088">
    <property type="component" value="Unassembled WGS sequence"/>
</dbReference>
<evidence type="ECO:0000313" key="3">
    <source>
        <dbReference type="EMBL" id="SDP52002.1"/>
    </source>
</evidence>
<evidence type="ECO:0000259" key="1">
    <source>
        <dbReference type="SMART" id="SM00897"/>
    </source>
</evidence>
<sequence length="394" mass="40861">MCAPGDGRVMDVFTGRWVRGAGWSAALPGWDSARTLVLVFGPSALVDEPDHAGLADLRRTYPVASLAGCSTAGEVLGAELSDDTLAVAVVRFATTRVVVETTPVEGRGSDDVGRLLGKRLAESGADLALALVLSDGLAVNGSALGRGVSETVPAGALVAGGLAGDGPRFARTWVLVDGVPRAGAVAAVGLFGADLEVGHASRGGWSPLGPERLVTRSAGTVLHELDGRPVLDLYREYLGDLADGLPATGLLFPLGVRLLDGSGREVVRTILGVDHDTRSITYAGEIPQGATAQLMRSTTDRLVDGAEDAGQQVRRDADAGDSLALLVSCVGRRQYLGQRTEEELEVVVEALGPRTPAVGFYSYGELTTLPSGACHLENQTMTVTVFGERPRSAA</sequence>
<feature type="domain" description="FIST C-domain" evidence="2">
    <location>
        <begin position="230"/>
        <end position="369"/>
    </location>
</feature>
<name>A0A1H0TD76_9ACTN</name>
<evidence type="ECO:0000259" key="2">
    <source>
        <dbReference type="SMART" id="SM01204"/>
    </source>
</evidence>
<dbReference type="SMART" id="SM01204">
    <property type="entry name" value="FIST_C"/>
    <property type="match status" value="1"/>
</dbReference>